<comment type="caution">
    <text evidence="1">The sequence shown here is derived from an EMBL/GenBank/DDBJ whole genome shotgun (WGS) entry which is preliminary data.</text>
</comment>
<proteinExistence type="predicted"/>
<evidence type="ECO:0000313" key="2">
    <source>
        <dbReference type="Proteomes" id="UP001056120"/>
    </source>
</evidence>
<gene>
    <name evidence="1" type="ORF">L1987_02430</name>
</gene>
<protein>
    <submittedName>
        <fullName evidence="1">Uncharacterized protein</fullName>
    </submittedName>
</protein>
<reference evidence="2" key="1">
    <citation type="journal article" date="2022" name="Mol. Ecol. Resour.">
        <title>The genomes of chicory, endive, great burdock and yacon provide insights into Asteraceae palaeo-polyploidization history and plant inulin production.</title>
        <authorList>
            <person name="Fan W."/>
            <person name="Wang S."/>
            <person name="Wang H."/>
            <person name="Wang A."/>
            <person name="Jiang F."/>
            <person name="Liu H."/>
            <person name="Zhao H."/>
            <person name="Xu D."/>
            <person name="Zhang Y."/>
        </authorList>
    </citation>
    <scope>NUCLEOTIDE SEQUENCE [LARGE SCALE GENOMIC DNA]</scope>
    <source>
        <strain evidence="2">cv. Yunnan</strain>
    </source>
</reference>
<keyword evidence="2" id="KW-1185">Reference proteome</keyword>
<evidence type="ECO:0000313" key="1">
    <source>
        <dbReference type="EMBL" id="KAI3828330.1"/>
    </source>
</evidence>
<dbReference type="EMBL" id="CM042018">
    <property type="protein sequence ID" value="KAI3828330.1"/>
    <property type="molecule type" value="Genomic_DNA"/>
</dbReference>
<reference evidence="1 2" key="2">
    <citation type="journal article" date="2022" name="Mol. Ecol. Resour.">
        <title>The genomes of chicory, endive, great burdock and yacon provide insights into Asteraceae paleo-polyploidization history and plant inulin production.</title>
        <authorList>
            <person name="Fan W."/>
            <person name="Wang S."/>
            <person name="Wang H."/>
            <person name="Wang A."/>
            <person name="Jiang F."/>
            <person name="Liu H."/>
            <person name="Zhao H."/>
            <person name="Xu D."/>
            <person name="Zhang Y."/>
        </authorList>
    </citation>
    <scope>NUCLEOTIDE SEQUENCE [LARGE SCALE GENOMIC DNA]</scope>
    <source>
        <strain evidence="2">cv. Yunnan</strain>
        <tissue evidence="1">Leaves</tissue>
    </source>
</reference>
<organism evidence="1 2">
    <name type="scientific">Smallanthus sonchifolius</name>
    <dbReference type="NCBI Taxonomy" id="185202"/>
    <lineage>
        <taxon>Eukaryota</taxon>
        <taxon>Viridiplantae</taxon>
        <taxon>Streptophyta</taxon>
        <taxon>Embryophyta</taxon>
        <taxon>Tracheophyta</taxon>
        <taxon>Spermatophyta</taxon>
        <taxon>Magnoliopsida</taxon>
        <taxon>eudicotyledons</taxon>
        <taxon>Gunneridae</taxon>
        <taxon>Pentapetalae</taxon>
        <taxon>asterids</taxon>
        <taxon>campanulids</taxon>
        <taxon>Asterales</taxon>
        <taxon>Asteraceae</taxon>
        <taxon>Asteroideae</taxon>
        <taxon>Heliantheae alliance</taxon>
        <taxon>Millerieae</taxon>
        <taxon>Smallanthus</taxon>
    </lineage>
</organism>
<dbReference type="Proteomes" id="UP001056120">
    <property type="component" value="Linkage Group LG01"/>
</dbReference>
<name>A0ACB9K7Q8_9ASTR</name>
<accession>A0ACB9K7Q8</accession>
<sequence length="208" mass="23799">MLLQSHEEDDEGLISMDIPNVNANNSDCELVSENEVVSKAKQKSQKQKKDGKPPAVSSIKPMALEMSTKYQRYWGDINKLNNFLFIVMVLDPRWKWQYIDFIVKEKFVGWSLKLSLDLNLRTLFELYTKSMPQKEKVVEASSSSANEVCGDQAMDIEQIMAKRFEMAMGSSEISSSKIESDKYLGESGNILIWRIGDYFGRIFKGKKS</sequence>